<dbReference type="SUPFAM" id="SSF55021">
    <property type="entry name" value="ACT-like"/>
    <property type="match status" value="1"/>
</dbReference>
<evidence type="ECO:0000256" key="10">
    <source>
        <dbReference type="ARBA" id="ARBA00048126"/>
    </source>
</evidence>
<evidence type="ECO:0000256" key="2">
    <source>
        <dbReference type="ARBA" id="ARBA00005216"/>
    </source>
</evidence>
<dbReference type="InterPro" id="IPR006139">
    <property type="entry name" value="D-isomer_2_OHA_DH_cat_dom"/>
</dbReference>
<dbReference type="RefSeq" id="WP_013969953.1">
    <property type="nucleotide sequence ID" value="NC_015732.1"/>
</dbReference>
<comment type="catalytic activity">
    <reaction evidence="11">
        <text>(2R)-3-phosphoglycerate + NAD(+) = 3-phosphooxypyruvate + NADH + H(+)</text>
        <dbReference type="Rhea" id="RHEA:12641"/>
        <dbReference type="ChEBI" id="CHEBI:15378"/>
        <dbReference type="ChEBI" id="CHEBI:18110"/>
        <dbReference type="ChEBI" id="CHEBI:57540"/>
        <dbReference type="ChEBI" id="CHEBI:57945"/>
        <dbReference type="ChEBI" id="CHEBI:58272"/>
        <dbReference type="EC" id="1.1.1.95"/>
    </reaction>
</comment>
<comment type="function">
    <text evidence="1">Catalyzes the reversible oxidation of 3-phospho-D-glycerate to 3-phosphonooxypyruvate, the first step of the phosphorylated L-serine biosynthesis pathway. Also catalyzes the reversible oxidation of 2-hydroxyglutarate to 2-oxoglutarate.</text>
</comment>
<dbReference type="GO" id="GO:0004617">
    <property type="term" value="F:phosphoglycerate dehydrogenase activity"/>
    <property type="evidence" value="ECO:0007669"/>
    <property type="project" value="UniProtKB-EC"/>
</dbReference>
<gene>
    <name evidence="14" type="ordered locus">Spica_2574</name>
</gene>
<dbReference type="eggNOG" id="COG0111">
    <property type="taxonomic scope" value="Bacteria"/>
</dbReference>
<dbReference type="CDD" id="cd12174">
    <property type="entry name" value="PGDH_like_3"/>
    <property type="match status" value="1"/>
</dbReference>
<dbReference type="GO" id="GO:0051287">
    <property type="term" value="F:NAD binding"/>
    <property type="evidence" value="ECO:0007669"/>
    <property type="project" value="InterPro"/>
</dbReference>
<comment type="pathway">
    <text evidence="2">Amino-acid biosynthesis; L-serine biosynthesis; L-serine from 3-phospho-D-glycerate: step 1/3.</text>
</comment>
<dbReference type="EC" id="1.1.1.399" evidence="4"/>
<protein>
    <recommendedName>
        <fullName evidence="6">D-3-phosphoglycerate dehydrogenase</fullName>
        <ecNumber evidence="4">1.1.1.399</ecNumber>
        <ecNumber evidence="5">1.1.1.95</ecNumber>
    </recommendedName>
    <alternativeName>
        <fullName evidence="9">2-oxoglutarate reductase</fullName>
    </alternativeName>
</protein>
<dbReference type="InterPro" id="IPR002912">
    <property type="entry name" value="ACT_dom"/>
</dbReference>
<dbReference type="InterPro" id="IPR036291">
    <property type="entry name" value="NAD(P)-bd_dom_sf"/>
</dbReference>
<dbReference type="PROSITE" id="PS00671">
    <property type="entry name" value="D_2_HYDROXYACID_DH_3"/>
    <property type="match status" value="1"/>
</dbReference>
<dbReference type="EMBL" id="CP002868">
    <property type="protein sequence ID" value="AEJ20675.1"/>
    <property type="molecule type" value="Genomic_DNA"/>
</dbReference>
<dbReference type="CDD" id="cd04901">
    <property type="entry name" value="ACT_3PGDH"/>
    <property type="match status" value="1"/>
</dbReference>
<keyword evidence="7 12" id="KW-0560">Oxidoreductase</keyword>
<evidence type="ECO:0000256" key="4">
    <source>
        <dbReference type="ARBA" id="ARBA00013001"/>
    </source>
</evidence>
<keyword evidence="15" id="KW-1185">Reference proteome</keyword>
<reference evidence="15" key="1">
    <citation type="journal article" date="2013" name="Stand. Genomic Sci.">
        <title>Genome sequence of the thermophilic fresh-water bacterium Spirochaeta caldaria type strain (H1(T)), reclassification of Spirochaeta caldaria, Spirochaeta stenostrepta, and Spirochaeta zuelzerae in the genus Treponema as Treponema caldaria comb. nov., Treponema stenostrepta comb. nov., and Treponema zuelzerae comb. nov., and emendation of the genus Treponema.</title>
        <authorList>
            <person name="Abt B."/>
            <person name="Goker M."/>
            <person name="Scheuner C."/>
            <person name="Han C."/>
            <person name="Lu M."/>
            <person name="Misra M."/>
            <person name="Lapidus A."/>
            <person name="Nolan M."/>
            <person name="Lucas S."/>
            <person name="Hammon N."/>
            <person name="Deshpande S."/>
            <person name="Cheng J.F."/>
            <person name="Tapia R."/>
            <person name="Goodwin L.A."/>
            <person name="Pitluck S."/>
            <person name="Liolios K."/>
            <person name="Pagani I."/>
            <person name="Ivanova N."/>
            <person name="Mavromatis K."/>
            <person name="Mikhailova N."/>
            <person name="Huntemann M."/>
            <person name="Pati A."/>
            <person name="Chen A."/>
            <person name="Palaniappan K."/>
            <person name="Land M."/>
            <person name="Hauser L."/>
            <person name="Jeffries C.D."/>
            <person name="Rohde M."/>
            <person name="Spring S."/>
            <person name="Gronow S."/>
            <person name="Detter J.C."/>
            <person name="Bristow J."/>
            <person name="Eisen J.A."/>
            <person name="Markowitz V."/>
            <person name="Hugenholtz P."/>
            <person name="Kyrpides N.C."/>
            <person name="Woyke T."/>
            <person name="Klenk H.P."/>
        </authorList>
    </citation>
    <scope>NUCLEOTIDE SEQUENCE</scope>
    <source>
        <strain evidence="15">ATCC 51460 / DSM 7334 / H1</strain>
    </source>
</reference>
<feature type="domain" description="ACT" evidence="13">
    <location>
        <begin position="319"/>
        <end position="389"/>
    </location>
</feature>
<dbReference type="Gene3D" id="3.30.70.260">
    <property type="match status" value="1"/>
</dbReference>
<dbReference type="HOGENOM" id="CLU_019796_9_0_12"/>
<dbReference type="Pfam" id="PF02826">
    <property type="entry name" value="2-Hacid_dh_C"/>
    <property type="match status" value="1"/>
</dbReference>
<dbReference type="KEGG" id="scd:Spica_2574"/>
<dbReference type="AlphaFoldDB" id="F8EY14"/>
<accession>F8EY14</accession>
<dbReference type="SUPFAM" id="SSF52283">
    <property type="entry name" value="Formate/glycerate dehydrogenase catalytic domain-like"/>
    <property type="match status" value="1"/>
</dbReference>
<dbReference type="PROSITE" id="PS00065">
    <property type="entry name" value="D_2_HYDROXYACID_DH_1"/>
    <property type="match status" value="1"/>
</dbReference>
<evidence type="ECO:0000256" key="8">
    <source>
        <dbReference type="ARBA" id="ARBA00023027"/>
    </source>
</evidence>
<evidence type="ECO:0000256" key="9">
    <source>
        <dbReference type="ARBA" id="ARBA00030455"/>
    </source>
</evidence>
<evidence type="ECO:0000313" key="15">
    <source>
        <dbReference type="Proteomes" id="UP000000503"/>
    </source>
</evidence>
<dbReference type="SUPFAM" id="SSF51735">
    <property type="entry name" value="NAD(P)-binding Rossmann-fold domains"/>
    <property type="match status" value="1"/>
</dbReference>
<dbReference type="EC" id="1.1.1.95" evidence="5"/>
<evidence type="ECO:0000256" key="5">
    <source>
        <dbReference type="ARBA" id="ARBA00013143"/>
    </source>
</evidence>
<name>F8EY14_GRAC1</name>
<dbReference type="PROSITE" id="PS51671">
    <property type="entry name" value="ACT"/>
    <property type="match status" value="1"/>
</dbReference>
<evidence type="ECO:0000256" key="12">
    <source>
        <dbReference type="RuleBase" id="RU003719"/>
    </source>
</evidence>
<evidence type="ECO:0000256" key="11">
    <source>
        <dbReference type="ARBA" id="ARBA00048731"/>
    </source>
</evidence>
<evidence type="ECO:0000256" key="7">
    <source>
        <dbReference type="ARBA" id="ARBA00023002"/>
    </source>
</evidence>
<evidence type="ECO:0000256" key="3">
    <source>
        <dbReference type="ARBA" id="ARBA00005854"/>
    </source>
</evidence>
<comment type="catalytic activity">
    <reaction evidence="10">
        <text>(R)-2-hydroxyglutarate + NAD(+) = 2-oxoglutarate + NADH + H(+)</text>
        <dbReference type="Rhea" id="RHEA:49612"/>
        <dbReference type="ChEBI" id="CHEBI:15378"/>
        <dbReference type="ChEBI" id="CHEBI:15801"/>
        <dbReference type="ChEBI" id="CHEBI:16810"/>
        <dbReference type="ChEBI" id="CHEBI:57540"/>
        <dbReference type="ChEBI" id="CHEBI:57945"/>
        <dbReference type="EC" id="1.1.1.399"/>
    </reaction>
</comment>
<dbReference type="OrthoDB" id="9805416at2"/>
<dbReference type="InterPro" id="IPR029752">
    <property type="entry name" value="D-isomer_DH_CS1"/>
</dbReference>
<dbReference type="InterPro" id="IPR006140">
    <property type="entry name" value="D-isomer_DH_NAD-bd"/>
</dbReference>
<dbReference type="Gene3D" id="3.40.50.720">
    <property type="entry name" value="NAD(P)-binding Rossmann-like Domain"/>
    <property type="match status" value="2"/>
</dbReference>
<dbReference type="InterPro" id="IPR029753">
    <property type="entry name" value="D-isomer_DH_CS"/>
</dbReference>
<dbReference type="PANTHER" id="PTHR42938">
    <property type="entry name" value="FORMATE DEHYDROGENASE 1"/>
    <property type="match status" value="1"/>
</dbReference>
<dbReference type="Proteomes" id="UP000000503">
    <property type="component" value="Chromosome"/>
</dbReference>
<keyword evidence="8" id="KW-0520">NAD</keyword>
<dbReference type="STRING" id="744872.Spica_2574"/>
<evidence type="ECO:0000259" key="13">
    <source>
        <dbReference type="PROSITE" id="PS51671"/>
    </source>
</evidence>
<sequence>MFRIRTANKISPLGLELFPRDRYEVASDLPNPDAILVRSADLHQVEIPETVKAIARAGAGVNNIPLELCSERGIVVFNTPGGNANAVKELAIAAFLLSSRKIIEGIAWAKTLIDKKDEVPELVEKGKAQFEGPELKGKTLGVIGLGAIGVMVANDATALGMHVIGYDPFISVDAAWSLSRTVQKADTLESLLRQADYVTIHVPLTEDTKGLINADRIKMMKKGARIINLARGGLVNEADVSVALKDGKLSCYVTDFPNAELLANERVICIPHLGASTPEAEDNCAIMAVQQLMDYLESGNIKNSVNFPHCRLEQRSPFRLLVANRNVPNMVGQITSILAGANINITDLINHHKDKYAYNIIDTEQEIAQDVLERIAQVDGIIRVRAIKK</sequence>
<dbReference type="PANTHER" id="PTHR42938:SF47">
    <property type="entry name" value="HYDROXYPYRUVATE REDUCTASE"/>
    <property type="match status" value="1"/>
</dbReference>
<proteinExistence type="inferred from homology"/>
<dbReference type="Pfam" id="PF00389">
    <property type="entry name" value="2-Hacid_dh"/>
    <property type="match status" value="1"/>
</dbReference>
<evidence type="ECO:0000256" key="6">
    <source>
        <dbReference type="ARBA" id="ARBA00021582"/>
    </source>
</evidence>
<comment type="similarity">
    <text evidence="3 12">Belongs to the D-isomer specific 2-hydroxyacid dehydrogenase family.</text>
</comment>
<dbReference type="UniPathway" id="UPA00135">
    <property type="reaction ID" value="UER00196"/>
</dbReference>
<organism evidence="14 15">
    <name type="scientific">Gracilinema caldarium (strain ATCC 51460 / DSM 7334 / H1)</name>
    <name type="common">Treponema caldarium</name>
    <dbReference type="NCBI Taxonomy" id="744872"/>
    <lineage>
        <taxon>Bacteria</taxon>
        <taxon>Pseudomonadati</taxon>
        <taxon>Spirochaetota</taxon>
        <taxon>Spirochaetia</taxon>
        <taxon>Spirochaetales</taxon>
        <taxon>Breznakiellaceae</taxon>
        <taxon>Gracilinema</taxon>
    </lineage>
</organism>
<evidence type="ECO:0000313" key="14">
    <source>
        <dbReference type="EMBL" id="AEJ20675.1"/>
    </source>
</evidence>
<dbReference type="InterPro" id="IPR045865">
    <property type="entry name" value="ACT-like_dom_sf"/>
</dbReference>
<evidence type="ECO:0000256" key="1">
    <source>
        <dbReference type="ARBA" id="ARBA00003800"/>
    </source>
</evidence>